<keyword evidence="4" id="KW-1185">Reference proteome</keyword>
<comment type="caution">
    <text evidence="3">The sequence shown here is derived from an EMBL/GenBank/DDBJ whole genome shotgun (WGS) entry which is preliminary data.</text>
</comment>
<evidence type="ECO:0000313" key="3">
    <source>
        <dbReference type="EMBL" id="KAK8988598.1"/>
    </source>
</evidence>
<feature type="region of interest" description="Disordered" evidence="2">
    <location>
        <begin position="78"/>
        <end position="101"/>
    </location>
</feature>
<dbReference type="Proteomes" id="UP001396334">
    <property type="component" value="Unassembled WGS sequence"/>
</dbReference>
<keyword evidence="1" id="KW-0175">Coiled coil</keyword>
<evidence type="ECO:0000313" key="4">
    <source>
        <dbReference type="Proteomes" id="UP001396334"/>
    </source>
</evidence>
<proteinExistence type="predicted"/>
<organism evidence="3 4">
    <name type="scientific">Hibiscus sabdariffa</name>
    <name type="common">roselle</name>
    <dbReference type="NCBI Taxonomy" id="183260"/>
    <lineage>
        <taxon>Eukaryota</taxon>
        <taxon>Viridiplantae</taxon>
        <taxon>Streptophyta</taxon>
        <taxon>Embryophyta</taxon>
        <taxon>Tracheophyta</taxon>
        <taxon>Spermatophyta</taxon>
        <taxon>Magnoliopsida</taxon>
        <taxon>eudicotyledons</taxon>
        <taxon>Gunneridae</taxon>
        <taxon>Pentapetalae</taxon>
        <taxon>rosids</taxon>
        <taxon>malvids</taxon>
        <taxon>Malvales</taxon>
        <taxon>Malvaceae</taxon>
        <taxon>Malvoideae</taxon>
        <taxon>Hibiscus</taxon>
    </lineage>
</organism>
<name>A0ABR2PJL1_9ROSI</name>
<evidence type="ECO:0000256" key="2">
    <source>
        <dbReference type="SAM" id="MobiDB-lite"/>
    </source>
</evidence>
<accession>A0ABR2PJL1</accession>
<sequence length="228" mass="25873">MLMSSVKWFPCILETLAVEDWLLHFMLEYFAESVVLVLSQLVASDALETLSFNSPKLLREVPPRGKIELASSEMELDSELKNSKAGSSRSEHARKTDASADSIKKREHLFCSFQNNGASSSSKQELNQSGVIVSNPRKRVCSNCYEGEVVLQGREAEDLNTRLKILEEEGEIMKQAFLETMVERKKIINEMCELFETLHYNILNKDKEDGYGSLVIKPSRVFQFEPQA</sequence>
<protein>
    <submittedName>
        <fullName evidence="3">Uncharacterized protein</fullName>
    </submittedName>
</protein>
<gene>
    <name evidence="3" type="ORF">V6N11_029981</name>
</gene>
<dbReference type="EMBL" id="JBBPBN010000057">
    <property type="protein sequence ID" value="KAK8988598.1"/>
    <property type="molecule type" value="Genomic_DNA"/>
</dbReference>
<reference evidence="3 4" key="1">
    <citation type="journal article" date="2024" name="G3 (Bethesda)">
        <title>Genome assembly of Hibiscus sabdariffa L. provides insights into metabolisms of medicinal natural products.</title>
        <authorList>
            <person name="Kim T."/>
        </authorList>
    </citation>
    <scope>NUCLEOTIDE SEQUENCE [LARGE SCALE GENOMIC DNA]</scope>
    <source>
        <strain evidence="3">TK-2024</strain>
        <tissue evidence="3">Old leaves</tissue>
    </source>
</reference>
<feature type="coiled-coil region" evidence="1">
    <location>
        <begin position="149"/>
        <end position="176"/>
    </location>
</feature>
<evidence type="ECO:0000256" key="1">
    <source>
        <dbReference type="SAM" id="Coils"/>
    </source>
</evidence>
<feature type="compositionally biased region" description="Basic and acidic residues" evidence="2">
    <location>
        <begin position="89"/>
        <end position="101"/>
    </location>
</feature>